<proteinExistence type="predicted"/>
<protein>
    <recommendedName>
        <fullName evidence="3">Phorbol-ester/DAG-type domain-containing protein</fullName>
    </recommendedName>
</protein>
<gene>
    <name evidence="1" type="ORF">TKK_006753</name>
</gene>
<reference evidence="1 2" key="1">
    <citation type="journal article" date="2024" name="bioRxiv">
        <title>A reference genome for Trichogramma kaykai: A tiny desert-dwelling parasitoid wasp with competing sex-ratio distorters.</title>
        <authorList>
            <person name="Culotta J."/>
            <person name="Lindsey A.R."/>
        </authorList>
    </citation>
    <scope>NUCLEOTIDE SEQUENCE [LARGE SCALE GENOMIC DNA]</scope>
    <source>
        <strain evidence="1 2">KSX58</strain>
    </source>
</reference>
<organism evidence="1 2">
    <name type="scientific">Trichogramma kaykai</name>
    <dbReference type="NCBI Taxonomy" id="54128"/>
    <lineage>
        <taxon>Eukaryota</taxon>
        <taxon>Metazoa</taxon>
        <taxon>Ecdysozoa</taxon>
        <taxon>Arthropoda</taxon>
        <taxon>Hexapoda</taxon>
        <taxon>Insecta</taxon>
        <taxon>Pterygota</taxon>
        <taxon>Neoptera</taxon>
        <taxon>Endopterygota</taxon>
        <taxon>Hymenoptera</taxon>
        <taxon>Apocrita</taxon>
        <taxon>Proctotrupomorpha</taxon>
        <taxon>Chalcidoidea</taxon>
        <taxon>Trichogrammatidae</taxon>
        <taxon>Trichogramma</taxon>
    </lineage>
</organism>
<accession>A0ABD2X2W0</accession>
<name>A0ABD2X2W0_9HYME</name>
<evidence type="ECO:0000313" key="2">
    <source>
        <dbReference type="Proteomes" id="UP001627154"/>
    </source>
</evidence>
<evidence type="ECO:0008006" key="3">
    <source>
        <dbReference type="Google" id="ProtNLM"/>
    </source>
</evidence>
<dbReference type="EMBL" id="JBJJXI010000055">
    <property type="protein sequence ID" value="KAL3399469.1"/>
    <property type="molecule type" value="Genomic_DNA"/>
</dbReference>
<evidence type="ECO:0000313" key="1">
    <source>
        <dbReference type="EMBL" id="KAL3399469.1"/>
    </source>
</evidence>
<dbReference type="AlphaFoldDB" id="A0ABD2X2W0"/>
<comment type="caution">
    <text evidence="1">The sequence shown here is derived from an EMBL/GenBank/DDBJ whole genome shotgun (WGS) entry which is preliminary data.</text>
</comment>
<keyword evidence="2" id="KW-1185">Reference proteome</keyword>
<sequence>MSDIGCKRCKNAVTVAESINCNVCGSSFHIDCLRFYLALRTSTKCCADLSSASLPEASVARREETARTVASTRVASRTSNLDSRRGILATEAAAVSMSAPNMLLLAGSTQLAGDKTLLFAVLARMEMTMEPKGDLERRQCYLF</sequence>
<dbReference type="Proteomes" id="UP001627154">
    <property type="component" value="Unassembled WGS sequence"/>
</dbReference>